<feature type="signal peptide" evidence="4">
    <location>
        <begin position="1"/>
        <end position="23"/>
    </location>
</feature>
<evidence type="ECO:0000256" key="3">
    <source>
        <dbReference type="ARBA" id="ARBA00022801"/>
    </source>
</evidence>
<dbReference type="PROSITE" id="PS01173">
    <property type="entry name" value="LIPASE_GDXG_HIS"/>
    <property type="match status" value="1"/>
</dbReference>
<evidence type="ECO:0000256" key="2">
    <source>
        <dbReference type="ARBA" id="ARBA00010515"/>
    </source>
</evidence>
<dbReference type="PROSITE" id="PS00122">
    <property type="entry name" value="CARBOXYLESTERASE_B_1"/>
    <property type="match status" value="1"/>
</dbReference>
<dbReference type="InterPro" id="IPR002168">
    <property type="entry name" value="Lipase_GDXG_HIS_AS"/>
</dbReference>
<dbReference type="InterPro" id="IPR002018">
    <property type="entry name" value="CarbesteraseB"/>
</dbReference>
<dbReference type="SUPFAM" id="SSF53474">
    <property type="entry name" value="alpha/beta-Hydrolases"/>
    <property type="match status" value="1"/>
</dbReference>
<dbReference type="PROSITE" id="PS00941">
    <property type="entry name" value="CARBOXYLESTERASE_B_2"/>
    <property type="match status" value="1"/>
</dbReference>
<keyword evidence="7" id="KW-1185">Reference proteome</keyword>
<dbReference type="AlphaFoldDB" id="A0AAE1CEE1"/>
<dbReference type="GO" id="GO:0016787">
    <property type="term" value="F:hydrolase activity"/>
    <property type="evidence" value="ECO:0007669"/>
    <property type="project" value="UniProtKB-KW"/>
</dbReference>
<comment type="similarity">
    <text evidence="2">Belongs to the 'GDXG' lipolytic enzyme family.</text>
</comment>
<evidence type="ECO:0000259" key="5">
    <source>
        <dbReference type="Pfam" id="PF00135"/>
    </source>
</evidence>
<feature type="chain" id="PRO_5041783319" description="Carboxylic ester hydrolase" evidence="4">
    <location>
        <begin position="24"/>
        <end position="572"/>
    </location>
</feature>
<gene>
    <name evidence="6" type="ORF">B0T22DRAFT_528965</name>
</gene>
<evidence type="ECO:0000313" key="7">
    <source>
        <dbReference type="Proteomes" id="UP001270362"/>
    </source>
</evidence>
<dbReference type="Pfam" id="PF00135">
    <property type="entry name" value="COesterase"/>
    <property type="match status" value="1"/>
</dbReference>
<reference evidence="6" key="2">
    <citation type="submission" date="2023-06" db="EMBL/GenBank/DDBJ databases">
        <authorList>
            <consortium name="Lawrence Berkeley National Laboratory"/>
            <person name="Haridas S."/>
            <person name="Hensen N."/>
            <person name="Bonometti L."/>
            <person name="Westerberg I."/>
            <person name="Brannstrom I.O."/>
            <person name="Guillou S."/>
            <person name="Cros-Aarteil S."/>
            <person name="Calhoun S."/>
            <person name="Kuo A."/>
            <person name="Mondo S."/>
            <person name="Pangilinan J."/>
            <person name="Riley R."/>
            <person name="Labutti K."/>
            <person name="Andreopoulos B."/>
            <person name="Lipzen A."/>
            <person name="Chen C."/>
            <person name="Yanf M."/>
            <person name="Daum C."/>
            <person name="Ng V."/>
            <person name="Clum A."/>
            <person name="Steindorff A."/>
            <person name="Ohm R."/>
            <person name="Martin F."/>
            <person name="Silar P."/>
            <person name="Natvig D."/>
            <person name="Lalanne C."/>
            <person name="Gautier V."/>
            <person name="Ament-Velasquez S.L."/>
            <person name="Kruys A."/>
            <person name="Hutchinson M.I."/>
            <person name="Powell A.J."/>
            <person name="Barry K."/>
            <person name="Miller A.N."/>
            <person name="Grigoriev I.V."/>
            <person name="Debuchy R."/>
            <person name="Gladieux P."/>
            <person name="Thoren M.H."/>
            <person name="Johannesson H."/>
        </authorList>
    </citation>
    <scope>NUCLEOTIDE SEQUENCE</scope>
    <source>
        <strain evidence="6">CBS 314.62</strain>
    </source>
</reference>
<dbReference type="InterPro" id="IPR019826">
    <property type="entry name" value="Carboxylesterase_B_AS"/>
</dbReference>
<evidence type="ECO:0000256" key="1">
    <source>
        <dbReference type="ARBA" id="ARBA00005964"/>
    </source>
</evidence>
<accession>A0AAE1CEE1</accession>
<dbReference type="InterPro" id="IPR050309">
    <property type="entry name" value="Type-B_Carboxylest/Lipase"/>
</dbReference>
<feature type="domain" description="Carboxylesterase type B" evidence="5">
    <location>
        <begin position="69"/>
        <end position="504"/>
    </location>
</feature>
<dbReference type="EMBL" id="JAULSO010000002">
    <property type="protein sequence ID" value="KAK3690451.1"/>
    <property type="molecule type" value="Genomic_DNA"/>
</dbReference>
<comment type="caution">
    <text evidence="6">The sequence shown here is derived from an EMBL/GenBank/DDBJ whole genome shotgun (WGS) entry which is preliminary data.</text>
</comment>
<dbReference type="Proteomes" id="UP001270362">
    <property type="component" value="Unassembled WGS sequence"/>
</dbReference>
<keyword evidence="4" id="KW-0732">Signal</keyword>
<dbReference type="EC" id="3.1.1.-" evidence="4"/>
<organism evidence="6 7">
    <name type="scientific">Podospora appendiculata</name>
    <dbReference type="NCBI Taxonomy" id="314037"/>
    <lineage>
        <taxon>Eukaryota</taxon>
        <taxon>Fungi</taxon>
        <taxon>Dikarya</taxon>
        <taxon>Ascomycota</taxon>
        <taxon>Pezizomycotina</taxon>
        <taxon>Sordariomycetes</taxon>
        <taxon>Sordariomycetidae</taxon>
        <taxon>Sordariales</taxon>
        <taxon>Podosporaceae</taxon>
        <taxon>Podospora</taxon>
    </lineage>
</organism>
<name>A0AAE1CEE1_9PEZI</name>
<evidence type="ECO:0000313" key="6">
    <source>
        <dbReference type="EMBL" id="KAK3690451.1"/>
    </source>
</evidence>
<reference evidence="6" key="1">
    <citation type="journal article" date="2023" name="Mol. Phylogenet. Evol.">
        <title>Genome-scale phylogeny and comparative genomics of the fungal order Sordariales.</title>
        <authorList>
            <person name="Hensen N."/>
            <person name="Bonometti L."/>
            <person name="Westerberg I."/>
            <person name="Brannstrom I.O."/>
            <person name="Guillou S."/>
            <person name="Cros-Aarteil S."/>
            <person name="Calhoun S."/>
            <person name="Haridas S."/>
            <person name="Kuo A."/>
            <person name="Mondo S."/>
            <person name="Pangilinan J."/>
            <person name="Riley R."/>
            <person name="LaButti K."/>
            <person name="Andreopoulos B."/>
            <person name="Lipzen A."/>
            <person name="Chen C."/>
            <person name="Yan M."/>
            <person name="Daum C."/>
            <person name="Ng V."/>
            <person name="Clum A."/>
            <person name="Steindorff A."/>
            <person name="Ohm R.A."/>
            <person name="Martin F."/>
            <person name="Silar P."/>
            <person name="Natvig D.O."/>
            <person name="Lalanne C."/>
            <person name="Gautier V."/>
            <person name="Ament-Velasquez S.L."/>
            <person name="Kruys A."/>
            <person name="Hutchinson M.I."/>
            <person name="Powell A.J."/>
            <person name="Barry K."/>
            <person name="Miller A.N."/>
            <person name="Grigoriev I.V."/>
            <person name="Debuchy R."/>
            <person name="Gladieux P."/>
            <person name="Hiltunen Thoren M."/>
            <person name="Johannesson H."/>
        </authorList>
    </citation>
    <scope>NUCLEOTIDE SEQUENCE</scope>
    <source>
        <strain evidence="6">CBS 314.62</strain>
    </source>
</reference>
<dbReference type="InterPro" id="IPR029058">
    <property type="entry name" value="AB_hydrolase_fold"/>
</dbReference>
<dbReference type="InterPro" id="IPR019819">
    <property type="entry name" value="Carboxylesterase_B_CS"/>
</dbReference>
<comment type="similarity">
    <text evidence="1 4">Belongs to the type-B carboxylesterase/lipase family.</text>
</comment>
<protein>
    <recommendedName>
        <fullName evidence="4">Carboxylic ester hydrolase</fullName>
        <ecNumber evidence="4">3.1.1.-</ecNumber>
    </recommendedName>
</protein>
<proteinExistence type="inferred from homology"/>
<sequence length="572" mass="60898">MATVMSVKRLLAVLSTSAVIAAALPFIPDPPALSDELHVSDGAADAPVIDLDYAQYQGVHNTEFNTNVQSPATVDFNSSILGNEDCLFLNVFAPANATKLPVLFWIHGGGYGAGSASSFDFSFMDQTVGNSFISVVIQYRLGAFGFLSSADVAKHGTANAGLYDMRFALQWVQKYIDRFGGDPDQVTIAGESAGGGSVMLMAMANGGNDGTSLFRRAIASSPYLPTQPNFDDPLPTDYYHQFAKAAGCADKTGISDNDLVIKCLQSADTLVLQTASASTSYGARFGQWAFIPVTDGQLIQQRPTQQLLGGSGSTSKVNGERIITGNNANEGTYFIPQNITDEASFLAVLNLNYPSLNTPSLTKILTLYAIPANATSLSKFDTNGLNPPYATEVSAYASGWQQAANNLYAETTFVCPAYWLADAYASTPKKKAWRYQFSIPNAFHGADMAPLLSDPTVPTTRIQDPAFMRGFQAVWGRFIVSGDPTATTGVDAVGAAGSKRWRSWGDEGLPPVAVAARAVGAGIRYAHELLNLNVTSGTPNRADWTVVDGDAWEGGRGTRCALWAELAGEILE</sequence>
<dbReference type="Gene3D" id="3.40.50.1820">
    <property type="entry name" value="alpha/beta hydrolase"/>
    <property type="match status" value="1"/>
</dbReference>
<keyword evidence="3 4" id="KW-0378">Hydrolase</keyword>
<dbReference type="PANTHER" id="PTHR11559">
    <property type="entry name" value="CARBOXYLESTERASE"/>
    <property type="match status" value="1"/>
</dbReference>
<evidence type="ECO:0000256" key="4">
    <source>
        <dbReference type="RuleBase" id="RU361235"/>
    </source>
</evidence>